<dbReference type="RefSeq" id="WP_065676961.1">
    <property type="nucleotide sequence ID" value="NZ_AP025463.1"/>
</dbReference>
<dbReference type="Pfam" id="PF06629">
    <property type="entry name" value="MipA"/>
    <property type="match status" value="1"/>
</dbReference>
<dbReference type="EMBL" id="FLQZ01000068">
    <property type="protein sequence ID" value="SBT14347.1"/>
    <property type="molecule type" value="Genomic_DNA"/>
</dbReference>
<evidence type="ECO:0000313" key="2">
    <source>
        <dbReference type="Proteomes" id="UP000092819"/>
    </source>
</evidence>
<sequence>MKLNYLPTLPSSGLVLLGSAFLSGIFVSTNAWAAEEQEWGIAAMFRTASIPYDTSGGDQSVSSFVPMLFFKNDYVFIDGTEMGAYLYQTDDEKWSFNAISRMRFIDIPASEQNEIEGDTADFGAQLTYQLDDSWSVETELMSDSEYNFHGNLRAKAKYETGDWEFYPSATLRYKSADFNSEYYSASNETIGAGVDLNVGIETRYHVVSNLYLLGSTSVTRLDDNAYDSSIVEDRYQGELYLGFGFFNDKEKAPKPKLSNAPYLRVAHGWATPSNIGDIMKFNREKDEYNNQLTSFFYGHPLTDEIFGLPLDIYLTPGIAHHWSSDVQSSSTEYIIAIKAYYTFDWPTQWRFGVAEGMSYIDSITYIEGSEMDRKGYTASHLLNYLDFSFDVNVGDLIGKNDLNNLWFGYSLHHRSAIFEKSSQYGRIKGGSNYNTVYFQYEF</sequence>
<keyword evidence="2" id="KW-1185">Reference proteome</keyword>
<dbReference type="InterPro" id="IPR010583">
    <property type="entry name" value="MipA"/>
</dbReference>
<reference evidence="2" key="1">
    <citation type="submission" date="2016-06" db="EMBL/GenBank/DDBJ databases">
        <authorList>
            <person name="Rodrigo-Torres L."/>
            <person name="Arahal D.R."/>
        </authorList>
    </citation>
    <scope>NUCLEOTIDE SEQUENCE [LARGE SCALE GENOMIC DNA]</scope>
    <source>
        <strain evidence="2">CECT 7224</strain>
    </source>
</reference>
<evidence type="ECO:0000313" key="1">
    <source>
        <dbReference type="EMBL" id="SBT14347.1"/>
    </source>
</evidence>
<proteinExistence type="predicted"/>
<dbReference type="Proteomes" id="UP000092819">
    <property type="component" value="Unassembled WGS sequence"/>
</dbReference>
<organism evidence="1 2">
    <name type="scientific">Vibrio celticus</name>
    <dbReference type="NCBI Taxonomy" id="446372"/>
    <lineage>
        <taxon>Bacteria</taxon>
        <taxon>Pseudomonadati</taxon>
        <taxon>Pseudomonadota</taxon>
        <taxon>Gammaproteobacteria</taxon>
        <taxon>Vibrionales</taxon>
        <taxon>Vibrionaceae</taxon>
        <taxon>Vibrio</taxon>
    </lineage>
</organism>
<gene>
    <name evidence="1" type="ORF">VCE7224_03109</name>
</gene>
<name>A0A1C3JGY1_9VIBR</name>
<accession>A0A1C3JGY1</accession>
<dbReference type="AlphaFoldDB" id="A0A1C3JGY1"/>
<protein>
    <submittedName>
        <fullName evidence="1">MltA-interacting protein MipA</fullName>
    </submittedName>
</protein>